<dbReference type="InterPro" id="IPR010261">
    <property type="entry name" value="Tir_chaperone"/>
</dbReference>
<dbReference type="SUPFAM" id="SSF69635">
    <property type="entry name" value="Type III secretory system chaperone-like"/>
    <property type="match status" value="1"/>
</dbReference>
<dbReference type="CDD" id="cd16364">
    <property type="entry name" value="T3SC_I-like"/>
    <property type="match status" value="1"/>
</dbReference>
<name>A0A4V6Q5D9_9BACT</name>
<accession>A0A4V6Q5D9</accession>
<protein>
    <submittedName>
        <fullName evidence="1">Tir chaperone family protein CesT</fullName>
    </submittedName>
</protein>
<dbReference type="RefSeq" id="WP_166647245.1">
    <property type="nucleotide sequence ID" value="NZ_SOCA01000004.1"/>
</dbReference>
<dbReference type="Proteomes" id="UP000295662">
    <property type="component" value="Unassembled WGS sequence"/>
</dbReference>
<sequence>MATFSARDAIAHLLTHLGLTNVPTEPDGSCGLLFDQDTHVTLEPDIERTDLLHLHALVGSVPAENRKALFVHLLRGNYLGRATGGAVLSLDATETSILLHTSLVTEHANLESLSELLATLVQSAKLWQQRLAATEANKPRSDTPIDLSLSSMLRV</sequence>
<dbReference type="Gene3D" id="3.30.1460.10">
    <property type="match status" value="1"/>
</dbReference>
<proteinExistence type="predicted"/>
<evidence type="ECO:0000313" key="2">
    <source>
        <dbReference type="Proteomes" id="UP000295662"/>
    </source>
</evidence>
<gene>
    <name evidence="1" type="ORF">EI77_02771</name>
</gene>
<keyword evidence="2" id="KW-1185">Reference proteome</keyword>
<reference evidence="1 2" key="1">
    <citation type="submission" date="2019-03" db="EMBL/GenBank/DDBJ databases">
        <title>Genomic Encyclopedia of Archaeal and Bacterial Type Strains, Phase II (KMG-II): from individual species to whole genera.</title>
        <authorList>
            <person name="Goeker M."/>
        </authorList>
    </citation>
    <scope>NUCLEOTIDE SEQUENCE [LARGE SCALE GENOMIC DNA]</scope>
    <source>
        <strain evidence="1 2">ATCC 25309</strain>
    </source>
</reference>
<comment type="caution">
    <text evidence="1">The sequence shown here is derived from an EMBL/GenBank/DDBJ whole genome shotgun (WGS) entry which is preliminary data.</text>
</comment>
<organism evidence="1 2">
    <name type="scientific">Prosthecobacter fusiformis</name>
    <dbReference type="NCBI Taxonomy" id="48464"/>
    <lineage>
        <taxon>Bacteria</taxon>
        <taxon>Pseudomonadati</taxon>
        <taxon>Verrucomicrobiota</taxon>
        <taxon>Verrucomicrobiia</taxon>
        <taxon>Verrucomicrobiales</taxon>
        <taxon>Verrucomicrobiaceae</taxon>
        <taxon>Prosthecobacter</taxon>
    </lineage>
</organism>
<dbReference type="GO" id="GO:0030254">
    <property type="term" value="P:protein secretion by the type III secretion system"/>
    <property type="evidence" value="ECO:0007669"/>
    <property type="project" value="InterPro"/>
</dbReference>
<dbReference type="EMBL" id="SOCA01000004">
    <property type="protein sequence ID" value="TDU70723.1"/>
    <property type="molecule type" value="Genomic_DNA"/>
</dbReference>
<dbReference type="Pfam" id="PF05932">
    <property type="entry name" value="CesT"/>
    <property type="match status" value="1"/>
</dbReference>
<dbReference type="AlphaFoldDB" id="A0A4V6Q5D9"/>
<evidence type="ECO:0000313" key="1">
    <source>
        <dbReference type="EMBL" id="TDU70723.1"/>
    </source>
</evidence>